<accession>A0ABW0QSD4</accession>
<evidence type="ECO:0000313" key="1">
    <source>
        <dbReference type="EMBL" id="MFC5527673.1"/>
    </source>
</evidence>
<organism evidence="1 2">
    <name type="scientific">Rhodanobacter ginsengisoli</name>
    <dbReference type="NCBI Taxonomy" id="418646"/>
    <lineage>
        <taxon>Bacteria</taxon>
        <taxon>Pseudomonadati</taxon>
        <taxon>Pseudomonadota</taxon>
        <taxon>Gammaproteobacteria</taxon>
        <taxon>Lysobacterales</taxon>
        <taxon>Rhodanobacteraceae</taxon>
        <taxon>Rhodanobacter</taxon>
    </lineage>
</organism>
<proteinExistence type="predicted"/>
<name>A0ABW0QSD4_9GAMM</name>
<dbReference type="Proteomes" id="UP001596114">
    <property type="component" value="Unassembled WGS sequence"/>
</dbReference>
<dbReference type="InterPro" id="IPR024524">
    <property type="entry name" value="DUF3800"/>
</dbReference>
<gene>
    <name evidence="1" type="ORF">ACFPPA_18160</name>
</gene>
<dbReference type="EMBL" id="JBHSNF010000005">
    <property type="protein sequence ID" value="MFC5527673.1"/>
    <property type="molecule type" value="Genomic_DNA"/>
</dbReference>
<dbReference type="RefSeq" id="WP_377322498.1">
    <property type="nucleotide sequence ID" value="NZ_JBHSNF010000005.1"/>
</dbReference>
<reference evidence="2" key="1">
    <citation type="journal article" date="2019" name="Int. J. Syst. Evol. Microbiol.">
        <title>The Global Catalogue of Microorganisms (GCM) 10K type strain sequencing project: providing services to taxonomists for standard genome sequencing and annotation.</title>
        <authorList>
            <consortium name="The Broad Institute Genomics Platform"/>
            <consortium name="The Broad Institute Genome Sequencing Center for Infectious Disease"/>
            <person name="Wu L."/>
            <person name="Ma J."/>
        </authorList>
    </citation>
    <scope>NUCLEOTIDE SEQUENCE [LARGE SCALE GENOMIC DNA]</scope>
    <source>
        <strain evidence="2">CGMCC 1.16619</strain>
    </source>
</reference>
<keyword evidence="2" id="KW-1185">Reference proteome</keyword>
<evidence type="ECO:0000313" key="2">
    <source>
        <dbReference type="Proteomes" id="UP001596114"/>
    </source>
</evidence>
<dbReference type="Pfam" id="PF12686">
    <property type="entry name" value="DUF3800"/>
    <property type="match status" value="1"/>
</dbReference>
<sequence>MAFDWAKIRDMMIMAHGIRRANDKFTLYYDETNNIRKFLLTDDGTNVVQHKNFVLGGVALQEGQVLPDISSLRASLGMQDNAAEIKFRHVASGDFEVVLASRKMGCFLAWLTEHQLAIHYSSINIVYWSIVDIVDSILAIDRFDVFRILQMEIKNELYRIACLDKPTFMTLLKQHGYPNIRRGKVADFIFDVEAFLDRYKSTTINLPALMLQELIRKAHDLVELPFLVDDEEDVLISSFSSFYTTSILLFKNAAHVFDREIQVEKSLNAEGFKQRALDTDYRFSDSKVDPGIQLADVTVGLIGKYQDFVEGNRLPELLARKKAWNATQSENFDLLRRLIDFSDDVSNGFVHRITAMDSAYKNDTFMHGLPSKTHLL</sequence>
<protein>
    <submittedName>
        <fullName evidence="1">DUF3800 domain-containing protein</fullName>
    </submittedName>
</protein>
<comment type="caution">
    <text evidence="1">The sequence shown here is derived from an EMBL/GenBank/DDBJ whole genome shotgun (WGS) entry which is preliminary data.</text>
</comment>